<dbReference type="PANTHER" id="PTHR11188:SF174">
    <property type="entry name" value="ARRESTIN-RELATED TRAFFICKING ADAPTER 10-RELATED"/>
    <property type="match status" value="1"/>
</dbReference>
<evidence type="ECO:0000313" key="4">
    <source>
        <dbReference type="Proteomes" id="UP000788993"/>
    </source>
</evidence>
<dbReference type="EMBL" id="JAEUBD010001178">
    <property type="protein sequence ID" value="KAH3665089.1"/>
    <property type="molecule type" value="Genomic_DNA"/>
</dbReference>
<dbReference type="GO" id="GO:0070086">
    <property type="term" value="P:ubiquitin-dependent endocytosis"/>
    <property type="evidence" value="ECO:0007669"/>
    <property type="project" value="TreeGrafter"/>
</dbReference>
<dbReference type="InterPro" id="IPR050357">
    <property type="entry name" value="Arrestin_domain-protein"/>
</dbReference>
<dbReference type="AlphaFoldDB" id="A0A9P8T4B5"/>
<feature type="region of interest" description="Disordered" evidence="1">
    <location>
        <begin position="543"/>
        <end position="657"/>
    </location>
</feature>
<reference evidence="3" key="2">
    <citation type="submission" date="2021-01" db="EMBL/GenBank/DDBJ databases">
        <authorList>
            <person name="Schikora-Tamarit M.A."/>
        </authorList>
    </citation>
    <scope>NUCLEOTIDE SEQUENCE</scope>
    <source>
        <strain evidence="3">NCAIM Y.01608</strain>
    </source>
</reference>
<dbReference type="SMART" id="SM01017">
    <property type="entry name" value="Arrestin_C"/>
    <property type="match status" value="1"/>
</dbReference>
<sequence length="916" mass="102573">MADLLRTPLFPVEGLSNETIIKLPPQPSAESGSVKLYLIQAEENLFLEGFTEEETKGRPPTILRGCLFVRVLRPVKIKSISLKLTGTSRTDWPEGIPPKRVEHVEQTTLIQHTWPFFHHTNTYEVTETSRNNADLFVPKSNADCEPSNFSLDNGLSPVTSAIDMFTDMMPVKSPSPLAMVLKGKRPSSPRPGLFAQLSQQDIDLTPAKSNASVDDTKLFVPGDYIYAFEHPIPASAAETIDVTFGSVYYQLEAFLERSGTFKSSLSTKKPVNIVRTPSQDSIEENEPIVINRDWEDQLNYEIVVSSKQVLLNSYLPISFKLSPLDKIKVHRIKVYFTEHLEYYCKNKRVHRTEPPKKFLLLEHKASNEQDNLLSLGEDEISARELEFHVYVPEKLGDRYKLHPDTSFEDIQSHHWIKICIRISRSAPTPEDPKKRKHFELSIDSPIHLLSPLCAHANTLLPSYSEQMEGIPQSRDSIDMLLSSRERINTDSNLYKPDGRTPFVLQSPQAKPFSPIMTPQSSSADLRNSLPLLQSPQLLKNSSFSANGLDFEDPPPNFEETTKDMPPSYDEAIREKQSCEEGESQITPDTSSSNRSSYYVDERRSRFDRIRDDPDMEGSDLGGNFKLKVVPIRSRSTSQSRDDMRSRSPPLVSQCRSKSRLISSSLIPGNSFINVTNASHGMDDALSQAFSDEDKQPNRPNFASQPSLASVPEHPVSPKREDDPSHETNESNSEPLMNSPGHFSTRSSLNSLTGSLVSEDPATRKPLLSHESTNNLLEENASSIFKLPPENGSSVDITAMLGSSMSNNTAFETVPDARWHPFNMTEASEGSVVPNLPHNIRNSRRAGLQNKTVEWKAQYAQAGAQECRLDYGHVERQLSFGVEPILSVLAASNEDGVTNSKTLSSHTLRKNEEVIED</sequence>
<dbReference type="GO" id="GO:0031625">
    <property type="term" value="F:ubiquitin protein ligase binding"/>
    <property type="evidence" value="ECO:0007669"/>
    <property type="project" value="TreeGrafter"/>
</dbReference>
<feature type="compositionally biased region" description="Polar residues" evidence="1">
    <location>
        <begin position="697"/>
        <end position="707"/>
    </location>
</feature>
<protein>
    <recommendedName>
        <fullName evidence="2">Arrestin C-terminal-like domain-containing protein</fullName>
    </recommendedName>
</protein>
<dbReference type="PANTHER" id="PTHR11188">
    <property type="entry name" value="ARRESTIN DOMAIN CONTAINING PROTEIN"/>
    <property type="match status" value="1"/>
</dbReference>
<dbReference type="GO" id="GO:0030674">
    <property type="term" value="F:protein-macromolecule adaptor activity"/>
    <property type="evidence" value="ECO:0007669"/>
    <property type="project" value="TreeGrafter"/>
</dbReference>
<feature type="compositionally biased region" description="Basic and acidic residues" evidence="1">
    <location>
        <begin position="599"/>
        <end position="612"/>
    </location>
</feature>
<feature type="region of interest" description="Disordered" evidence="1">
    <location>
        <begin position="895"/>
        <end position="916"/>
    </location>
</feature>
<name>A0A9P8T4B5_9ASCO</name>
<organism evidence="3 4">
    <name type="scientific">Ogataea polymorpha</name>
    <dbReference type="NCBI Taxonomy" id="460523"/>
    <lineage>
        <taxon>Eukaryota</taxon>
        <taxon>Fungi</taxon>
        <taxon>Dikarya</taxon>
        <taxon>Ascomycota</taxon>
        <taxon>Saccharomycotina</taxon>
        <taxon>Pichiomycetes</taxon>
        <taxon>Pichiales</taxon>
        <taxon>Pichiaceae</taxon>
        <taxon>Ogataea</taxon>
    </lineage>
</organism>
<dbReference type="Pfam" id="PF02752">
    <property type="entry name" value="Arrestin_C"/>
    <property type="match status" value="1"/>
</dbReference>
<accession>A0A9P8T4B5</accession>
<feature type="compositionally biased region" description="Basic and acidic residues" evidence="1">
    <location>
        <begin position="715"/>
        <end position="728"/>
    </location>
</feature>
<dbReference type="Proteomes" id="UP000788993">
    <property type="component" value="Unassembled WGS sequence"/>
</dbReference>
<keyword evidence="4" id="KW-1185">Reference proteome</keyword>
<feature type="domain" description="Arrestin C-terminal-like" evidence="2">
    <location>
        <begin position="294"/>
        <end position="453"/>
    </location>
</feature>
<gene>
    <name evidence="3" type="ORF">OGATHE_003904</name>
</gene>
<feature type="compositionally biased region" description="Polar residues" evidence="1">
    <location>
        <begin position="583"/>
        <end position="596"/>
    </location>
</feature>
<dbReference type="InterPro" id="IPR011022">
    <property type="entry name" value="Arrestin_C-like"/>
</dbReference>
<dbReference type="InterPro" id="IPR014752">
    <property type="entry name" value="Arrestin-like_C"/>
</dbReference>
<dbReference type="GO" id="GO:0005829">
    <property type="term" value="C:cytosol"/>
    <property type="evidence" value="ECO:0007669"/>
    <property type="project" value="TreeGrafter"/>
</dbReference>
<evidence type="ECO:0000259" key="2">
    <source>
        <dbReference type="SMART" id="SM01017"/>
    </source>
</evidence>
<feature type="region of interest" description="Disordered" evidence="1">
    <location>
        <begin position="690"/>
        <end position="770"/>
    </location>
</feature>
<reference evidence="3" key="1">
    <citation type="journal article" date="2021" name="Open Biol.">
        <title>Shared evolutionary footprints suggest mitochondrial oxidative damage underlies multiple complex I losses in fungi.</title>
        <authorList>
            <person name="Schikora-Tamarit M.A."/>
            <person name="Marcet-Houben M."/>
            <person name="Nosek J."/>
            <person name="Gabaldon T."/>
        </authorList>
    </citation>
    <scope>NUCLEOTIDE SEQUENCE</scope>
    <source>
        <strain evidence="3">NCAIM Y.01608</strain>
    </source>
</reference>
<feature type="compositionally biased region" description="Polar residues" evidence="1">
    <location>
        <begin position="895"/>
        <end position="905"/>
    </location>
</feature>
<evidence type="ECO:0000313" key="3">
    <source>
        <dbReference type="EMBL" id="KAH3665089.1"/>
    </source>
</evidence>
<feature type="compositionally biased region" description="Polar residues" evidence="1">
    <location>
        <begin position="729"/>
        <end position="755"/>
    </location>
</feature>
<evidence type="ECO:0000256" key="1">
    <source>
        <dbReference type="SAM" id="MobiDB-lite"/>
    </source>
</evidence>
<proteinExistence type="predicted"/>
<dbReference type="Gene3D" id="2.60.40.640">
    <property type="match status" value="1"/>
</dbReference>
<comment type="caution">
    <text evidence="3">The sequence shown here is derived from an EMBL/GenBank/DDBJ whole genome shotgun (WGS) entry which is preliminary data.</text>
</comment>